<dbReference type="PANTHER" id="PTHR23279:SF36">
    <property type="entry name" value="DEFECTIVE PROBOSCIS EXTENSION RESPONSE 9, ISOFORM A"/>
    <property type="match status" value="1"/>
</dbReference>
<dbReference type="Pfam" id="PF07686">
    <property type="entry name" value="V-set"/>
    <property type="match status" value="1"/>
</dbReference>
<feature type="transmembrane region" description="Helical" evidence="2">
    <location>
        <begin position="299"/>
        <end position="316"/>
    </location>
</feature>
<dbReference type="InterPro" id="IPR003598">
    <property type="entry name" value="Ig_sub2"/>
</dbReference>
<keyword evidence="2" id="KW-0472">Membrane</keyword>
<dbReference type="FunFam" id="2.60.40.10:FF:000129">
    <property type="entry name" value="CLUMA_CG018772, isoform A"/>
    <property type="match status" value="1"/>
</dbReference>
<keyword evidence="3" id="KW-0732">Signal</keyword>
<evidence type="ECO:0000256" key="3">
    <source>
        <dbReference type="SAM" id="SignalP"/>
    </source>
</evidence>
<organism evidence="5 6">
    <name type="scientific">Oedothorax gibbosus</name>
    <dbReference type="NCBI Taxonomy" id="931172"/>
    <lineage>
        <taxon>Eukaryota</taxon>
        <taxon>Metazoa</taxon>
        <taxon>Ecdysozoa</taxon>
        <taxon>Arthropoda</taxon>
        <taxon>Chelicerata</taxon>
        <taxon>Arachnida</taxon>
        <taxon>Araneae</taxon>
        <taxon>Araneomorphae</taxon>
        <taxon>Entelegynae</taxon>
        <taxon>Araneoidea</taxon>
        <taxon>Linyphiidae</taxon>
        <taxon>Erigoninae</taxon>
        <taxon>Oedothorax</taxon>
    </lineage>
</organism>
<evidence type="ECO:0000313" key="6">
    <source>
        <dbReference type="Proteomes" id="UP000827092"/>
    </source>
</evidence>
<comment type="caution">
    <text evidence="5">The sequence shown here is derived from an EMBL/GenBank/DDBJ whole genome shotgun (WGS) entry which is preliminary data.</text>
</comment>
<reference evidence="5 6" key="1">
    <citation type="journal article" date="2022" name="Nat. Ecol. Evol.">
        <title>A masculinizing supergene underlies an exaggerated male reproductive morph in a spider.</title>
        <authorList>
            <person name="Hendrickx F."/>
            <person name="De Corte Z."/>
            <person name="Sonet G."/>
            <person name="Van Belleghem S.M."/>
            <person name="Kostlbacher S."/>
            <person name="Vangestel C."/>
        </authorList>
    </citation>
    <scope>NUCLEOTIDE SEQUENCE [LARGE SCALE GENOMIC DNA]</scope>
    <source>
        <strain evidence="5">W744_W776</strain>
    </source>
</reference>
<dbReference type="InterPro" id="IPR036179">
    <property type="entry name" value="Ig-like_dom_sf"/>
</dbReference>
<evidence type="ECO:0000256" key="1">
    <source>
        <dbReference type="SAM" id="MobiDB-lite"/>
    </source>
</evidence>
<dbReference type="SUPFAM" id="SSF48726">
    <property type="entry name" value="Immunoglobulin"/>
    <property type="match status" value="2"/>
</dbReference>
<proteinExistence type="predicted"/>
<dbReference type="InterPro" id="IPR013783">
    <property type="entry name" value="Ig-like_fold"/>
</dbReference>
<dbReference type="InterPro" id="IPR007110">
    <property type="entry name" value="Ig-like_dom"/>
</dbReference>
<keyword evidence="2" id="KW-1133">Transmembrane helix</keyword>
<feature type="region of interest" description="Disordered" evidence="1">
    <location>
        <begin position="61"/>
        <end position="87"/>
    </location>
</feature>
<protein>
    <recommendedName>
        <fullName evidence="4">Ig-like domain-containing protein</fullName>
    </recommendedName>
</protein>
<feature type="compositionally biased region" description="Basic and acidic residues" evidence="1">
    <location>
        <begin position="77"/>
        <end position="87"/>
    </location>
</feature>
<sequence>MCAKRSGKKLFVVWCIINLMVEGTSEFTAANISQVNETYYNETEFNFTSILRTERSHEGADPIILEPRARPMAGTSDRPEDPHFHPIFDDSEAEKNVTYQLGKTAHLHCRIRQLGNRVVSWVRQVDLHILTVGTYTYTTDQRFTSIHKDSTDDWTLEIRELRRMDAGVYECQISNEPKLSLAITLNVIVVEARIAEGPSLYVKTGDSVNLTCMVTDIVGTRFVFWYHDKNSVKKSNGIRVSTDIGPTTVSRLYIPAAKATDSGNYTCAPSYAESATITLDVLIDEKPAAMQHGPNQACAIEASVALIIIVALSLFFKY</sequence>
<feature type="domain" description="Ig-like" evidence="4">
    <location>
        <begin position="177"/>
        <end position="278"/>
    </location>
</feature>
<dbReference type="InterPro" id="IPR037448">
    <property type="entry name" value="Zig-8"/>
</dbReference>
<dbReference type="PROSITE" id="PS50835">
    <property type="entry name" value="IG_LIKE"/>
    <property type="match status" value="2"/>
</dbReference>
<evidence type="ECO:0000259" key="4">
    <source>
        <dbReference type="PROSITE" id="PS50835"/>
    </source>
</evidence>
<feature type="chain" id="PRO_5043921979" description="Ig-like domain-containing protein" evidence="3">
    <location>
        <begin position="27"/>
        <end position="318"/>
    </location>
</feature>
<dbReference type="EMBL" id="JAFNEN010000197">
    <property type="protein sequence ID" value="KAG8190001.1"/>
    <property type="molecule type" value="Genomic_DNA"/>
</dbReference>
<dbReference type="SMART" id="SM00409">
    <property type="entry name" value="IG"/>
    <property type="match status" value="2"/>
</dbReference>
<dbReference type="PANTHER" id="PTHR23279">
    <property type="entry name" value="DEFECTIVE PROBOSCIS EXTENSION RESPONSE DPR -RELATED"/>
    <property type="match status" value="1"/>
</dbReference>
<dbReference type="GO" id="GO:0032589">
    <property type="term" value="C:neuron projection membrane"/>
    <property type="evidence" value="ECO:0007669"/>
    <property type="project" value="TreeGrafter"/>
</dbReference>
<accession>A0AAV6V286</accession>
<feature type="signal peptide" evidence="3">
    <location>
        <begin position="1"/>
        <end position="26"/>
    </location>
</feature>
<gene>
    <name evidence="5" type="ORF">JTE90_002564</name>
</gene>
<dbReference type="Gene3D" id="2.60.40.10">
    <property type="entry name" value="Immunoglobulins"/>
    <property type="match status" value="2"/>
</dbReference>
<feature type="domain" description="Ig-like" evidence="4">
    <location>
        <begin position="82"/>
        <end position="175"/>
    </location>
</feature>
<name>A0AAV6V286_9ARAC</name>
<dbReference type="SMART" id="SM00408">
    <property type="entry name" value="IGc2"/>
    <property type="match status" value="2"/>
</dbReference>
<dbReference type="SMART" id="SM00406">
    <property type="entry name" value="IGv"/>
    <property type="match status" value="1"/>
</dbReference>
<dbReference type="AlphaFoldDB" id="A0AAV6V286"/>
<dbReference type="Proteomes" id="UP000827092">
    <property type="component" value="Unassembled WGS sequence"/>
</dbReference>
<dbReference type="InterPro" id="IPR003599">
    <property type="entry name" value="Ig_sub"/>
</dbReference>
<keyword evidence="2" id="KW-0812">Transmembrane</keyword>
<dbReference type="CDD" id="cd00099">
    <property type="entry name" value="IgV"/>
    <property type="match status" value="1"/>
</dbReference>
<dbReference type="InterPro" id="IPR013106">
    <property type="entry name" value="Ig_V-set"/>
</dbReference>
<evidence type="ECO:0000313" key="5">
    <source>
        <dbReference type="EMBL" id="KAG8190001.1"/>
    </source>
</evidence>
<dbReference type="GO" id="GO:0050808">
    <property type="term" value="P:synapse organization"/>
    <property type="evidence" value="ECO:0007669"/>
    <property type="project" value="TreeGrafter"/>
</dbReference>
<evidence type="ECO:0000256" key="2">
    <source>
        <dbReference type="SAM" id="Phobius"/>
    </source>
</evidence>
<keyword evidence="6" id="KW-1185">Reference proteome</keyword>
<dbReference type="Pfam" id="PF13927">
    <property type="entry name" value="Ig_3"/>
    <property type="match status" value="1"/>
</dbReference>